<dbReference type="PROSITE" id="PS51257">
    <property type="entry name" value="PROKAR_LIPOPROTEIN"/>
    <property type="match status" value="1"/>
</dbReference>
<sequence>MCYRYRTVISISFGCSVSNFLVSCDEFTVKEIVCGINRAKTRICINFSSEIFVLFSFVYQLLIAFLPPYLMQDSIESESNLLANYQNHLHLGHLLCHHLLHLCHQYLAALFQDVFVFLLVSLFFFATRAESLTTVIDCKSSICLFNTFLIEDMLLLKEAIMSLRKRSLKLATFRFLKIY</sequence>
<dbReference type="Proteomes" id="UP000475862">
    <property type="component" value="Unassembled WGS sequence"/>
</dbReference>
<evidence type="ECO:0000313" key="3">
    <source>
        <dbReference type="Proteomes" id="UP000475862"/>
    </source>
</evidence>
<feature type="transmembrane region" description="Helical" evidence="1">
    <location>
        <begin position="106"/>
        <end position="126"/>
    </location>
</feature>
<keyword evidence="1" id="KW-0472">Membrane</keyword>
<comment type="caution">
    <text evidence="2">The sequence shown here is derived from an EMBL/GenBank/DDBJ whole genome shotgun (WGS) entry which is preliminary data.</text>
</comment>
<keyword evidence="1" id="KW-1133">Transmembrane helix</keyword>
<gene>
    <name evidence="2" type="ORF">AGLY_008438</name>
</gene>
<protein>
    <submittedName>
        <fullName evidence="2">Uncharacterized protein</fullName>
    </submittedName>
</protein>
<name>A0A6G0TK03_APHGL</name>
<evidence type="ECO:0000256" key="1">
    <source>
        <dbReference type="SAM" id="Phobius"/>
    </source>
</evidence>
<dbReference type="AlphaFoldDB" id="A0A6G0TK03"/>
<keyword evidence="3" id="KW-1185">Reference proteome</keyword>
<reference evidence="2 3" key="1">
    <citation type="submission" date="2019-08" db="EMBL/GenBank/DDBJ databases">
        <title>The genome of the soybean aphid Biotype 1, its phylome, world population structure and adaptation to the North American continent.</title>
        <authorList>
            <person name="Giordano R."/>
            <person name="Donthu R.K."/>
            <person name="Hernandez A.G."/>
            <person name="Wright C.L."/>
            <person name="Zimin A.V."/>
        </authorList>
    </citation>
    <scope>NUCLEOTIDE SEQUENCE [LARGE SCALE GENOMIC DNA]</scope>
    <source>
        <tissue evidence="2">Whole aphids</tissue>
    </source>
</reference>
<evidence type="ECO:0000313" key="2">
    <source>
        <dbReference type="EMBL" id="KAE9534348.1"/>
    </source>
</evidence>
<keyword evidence="1" id="KW-0812">Transmembrane</keyword>
<feature type="transmembrane region" description="Helical" evidence="1">
    <location>
        <begin position="51"/>
        <end position="70"/>
    </location>
</feature>
<proteinExistence type="predicted"/>
<organism evidence="2 3">
    <name type="scientific">Aphis glycines</name>
    <name type="common">Soybean aphid</name>
    <dbReference type="NCBI Taxonomy" id="307491"/>
    <lineage>
        <taxon>Eukaryota</taxon>
        <taxon>Metazoa</taxon>
        <taxon>Ecdysozoa</taxon>
        <taxon>Arthropoda</taxon>
        <taxon>Hexapoda</taxon>
        <taxon>Insecta</taxon>
        <taxon>Pterygota</taxon>
        <taxon>Neoptera</taxon>
        <taxon>Paraneoptera</taxon>
        <taxon>Hemiptera</taxon>
        <taxon>Sternorrhyncha</taxon>
        <taxon>Aphidomorpha</taxon>
        <taxon>Aphidoidea</taxon>
        <taxon>Aphididae</taxon>
        <taxon>Aphidini</taxon>
        <taxon>Aphis</taxon>
        <taxon>Aphis</taxon>
    </lineage>
</organism>
<dbReference type="EMBL" id="VYZN01000028">
    <property type="protein sequence ID" value="KAE9534348.1"/>
    <property type="molecule type" value="Genomic_DNA"/>
</dbReference>
<accession>A0A6G0TK03</accession>